<evidence type="ECO:0000256" key="3">
    <source>
        <dbReference type="ARBA" id="ARBA00012438"/>
    </source>
</evidence>
<name>A0A0M2NKQ4_9FIRM</name>
<dbReference type="AlphaFoldDB" id="A0A0M2NKQ4"/>
<dbReference type="SUPFAM" id="SSF47384">
    <property type="entry name" value="Homodimeric domain of signal transducing histidine kinase"/>
    <property type="match status" value="1"/>
</dbReference>
<evidence type="ECO:0000256" key="7">
    <source>
        <dbReference type="ARBA" id="ARBA00022692"/>
    </source>
</evidence>
<keyword evidence="4" id="KW-1003">Cell membrane</keyword>
<keyword evidence="8" id="KW-0547">Nucleotide-binding</keyword>
<keyword evidence="12" id="KW-0902">Two-component regulatory system</keyword>
<evidence type="ECO:0000256" key="5">
    <source>
        <dbReference type="ARBA" id="ARBA00022553"/>
    </source>
</evidence>
<proteinExistence type="predicted"/>
<keyword evidence="18" id="KW-1185">Reference proteome</keyword>
<dbReference type="PRINTS" id="PR00344">
    <property type="entry name" value="BCTRLSENSOR"/>
</dbReference>
<comment type="caution">
    <text evidence="17">The sequence shown here is derived from an EMBL/GenBank/DDBJ whole genome shotgun (WGS) entry which is preliminary data.</text>
</comment>
<evidence type="ECO:0000259" key="16">
    <source>
        <dbReference type="PROSITE" id="PS50885"/>
    </source>
</evidence>
<dbReference type="SUPFAM" id="SSF158472">
    <property type="entry name" value="HAMP domain-like"/>
    <property type="match status" value="1"/>
</dbReference>
<evidence type="ECO:0000256" key="12">
    <source>
        <dbReference type="ARBA" id="ARBA00023012"/>
    </source>
</evidence>
<dbReference type="InterPro" id="IPR050398">
    <property type="entry name" value="HssS/ArlS-like"/>
</dbReference>
<protein>
    <recommendedName>
        <fullName evidence="3">histidine kinase</fullName>
        <ecNumber evidence="3">2.7.13.3</ecNumber>
    </recommendedName>
</protein>
<dbReference type="Pfam" id="PF00672">
    <property type="entry name" value="HAMP"/>
    <property type="match status" value="1"/>
</dbReference>
<comment type="catalytic activity">
    <reaction evidence="1">
        <text>ATP + protein L-histidine = ADP + protein N-phospho-L-histidine.</text>
        <dbReference type="EC" id="2.7.13.3"/>
    </reaction>
</comment>
<dbReference type="CDD" id="cd00082">
    <property type="entry name" value="HisKA"/>
    <property type="match status" value="1"/>
</dbReference>
<dbReference type="PANTHER" id="PTHR45528">
    <property type="entry name" value="SENSOR HISTIDINE KINASE CPXA"/>
    <property type="match status" value="1"/>
</dbReference>
<evidence type="ECO:0000256" key="9">
    <source>
        <dbReference type="ARBA" id="ARBA00022777"/>
    </source>
</evidence>
<dbReference type="Gene3D" id="3.30.565.10">
    <property type="entry name" value="Histidine kinase-like ATPase, C-terminal domain"/>
    <property type="match status" value="1"/>
</dbReference>
<dbReference type="SUPFAM" id="SSF55874">
    <property type="entry name" value="ATPase domain of HSP90 chaperone/DNA topoisomerase II/histidine kinase"/>
    <property type="match status" value="1"/>
</dbReference>
<dbReference type="SMART" id="SM00388">
    <property type="entry name" value="HisKA"/>
    <property type="match status" value="1"/>
</dbReference>
<dbReference type="EC" id="2.7.13.3" evidence="3"/>
<evidence type="ECO:0000256" key="2">
    <source>
        <dbReference type="ARBA" id="ARBA00004651"/>
    </source>
</evidence>
<organism evidence="17 18">
    <name type="scientific">Christensenella hongkongensis</name>
    <dbReference type="NCBI Taxonomy" id="270498"/>
    <lineage>
        <taxon>Bacteria</taxon>
        <taxon>Bacillati</taxon>
        <taxon>Bacillota</taxon>
        <taxon>Clostridia</taxon>
        <taxon>Christensenellales</taxon>
        <taxon>Christensenellaceae</taxon>
        <taxon>Christensenella</taxon>
    </lineage>
</organism>
<feature type="transmembrane region" description="Helical" evidence="14">
    <location>
        <begin position="174"/>
        <end position="196"/>
    </location>
</feature>
<dbReference type="OrthoDB" id="9813151at2"/>
<comment type="subcellular location">
    <subcellularLocation>
        <location evidence="2">Cell membrane</location>
        <topology evidence="2">Multi-pass membrane protein</topology>
    </subcellularLocation>
</comment>
<dbReference type="STRING" id="270498.CHK_1756"/>
<evidence type="ECO:0000259" key="15">
    <source>
        <dbReference type="PROSITE" id="PS50109"/>
    </source>
</evidence>
<dbReference type="EMBL" id="LAYJ01000101">
    <property type="protein sequence ID" value="KKI50830.1"/>
    <property type="molecule type" value="Genomic_DNA"/>
</dbReference>
<evidence type="ECO:0000256" key="10">
    <source>
        <dbReference type="ARBA" id="ARBA00022840"/>
    </source>
</evidence>
<dbReference type="FunFam" id="1.10.287.130:FF:000001">
    <property type="entry name" value="Two-component sensor histidine kinase"/>
    <property type="match status" value="1"/>
</dbReference>
<keyword evidence="13 14" id="KW-0472">Membrane</keyword>
<dbReference type="RefSeq" id="WP_046443614.1">
    <property type="nucleotide sequence ID" value="NZ_LAYJ01000101.1"/>
</dbReference>
<dbReference type="SMART" id="SM00304">
    <property type="entry name" value="HAMP"/>
    <property type="match status" value="1"/>
</dbReference>
<dbReference type="GO" id="GO:0005524">
    <property type="term" value="F:ATP binding"/>
    <property type="evidence" value="ECO:0007669"/>
    <property type="project" value="UniProtKB-KW"/>
</dbReference>
<dbReference type="PROSITE" id="PS50109">
    <property type="entry name" value="HIS_KIN"/>
    <property type="match status" value="1"/>
</dbReference>
<keyword evidence="5" id="KW-0597">Phosphoprotein</keyword>
<keyword evidence="9" id="KW-0418">Kinase</keyword>
<dbReference type="FunFam" id="3.30.565.10:FF:000006">
    <property type="entry name" value="Sensor histidine kinase WalK"/>
    <property type="match status" value="1"/>
</dbReference>
<evidence type="ECO:0000256" key="6">
    <source>
        <dbReference type="ARBA" id="ARBA00022679"/>
    </source>
</evidence>
<dbReference type="PROSITE" id="PS50885">
    <property type="entry name" value="HAMP"/>
    <property type="match status" value="1"/>
</dbReference>
<evidence type="ECO:0000256" key="1">
    <source>
        <dbReference type="ARBA" id="ARBA00000085"/>
    </source>
</evidence>
<gene>
    <name evidence="17" type="ORF">CHK_1756</name>
</gene>
<dbReference type="CDD" id="cd06225">
    <property type="entry name" value="HAMP"/>
    <property type="match status" value="1"/>
</dbReference>
<dbReference type="SMART" id="SM00387">
    <property type="entry name" value="HATPase_c"/>
    <property type="match status" value="1"/>
</dbReference>
<dbReference type="PANTHER" id="PTHR45528:SF1">
    <property type="entry name" value="SENSOR HISTIDINE KINASE CPXA"/>
    <property type="match status" value="1"/>
</dbReference>
<feature type="domain" description="Histidine kinase" evidence="15">
    <location>
        <begin position="258"/>
        <end position="474"/>
    </location>
</feature>
<dbReference type="InterPro" id="IPR003594">
    <property type="entry name" value="HATPase_dom"/>
</dbReference>
<evidence type="ECO:0000313" key="17">
    <source>
        <dbReference type="EMBL" id="KKI50830.1"/>
    </source>
</evidence>
<keyword evidence="10" id="KW-0067">ATP-binding</keyword>
<keyword evidence="11 14" id="KW-1133">Transmembrane helix</keyword>
<evidence type="ECO:0000256" key="11">
    <source>
        <dbReference type="ARBA" id="ARBA00022989"/>
    </source>
</evidence>
<keyword evidence="6 17" id="KW-0808">Transferase</keyword>
<dbReference type="InterPro" id="IPR036890">
    <property type="entry name" value="HATPase_C_sf"/>
</dbReference>
<dbReference type="InterPro" id="IPR003660">
    <property type="entry name" value="HAMP_dom"/>
</dbReference>
<reference evidence="17 18" key="1">
    <citation type="submission" date="2015-04" db="EMBL/GenBank/DDBJ databases">
        <title>Draft genome sequence of bacteremic isolate Catabacter hongkongensis type strain HKU16T.</title>
        <authorList>
            <person name="Lau S.K."/>
            <person name="Teng J.L."/>
            <person name="Huang Y."/>
            <person name="Curreem S.O."/>
            <person name="Tsui S.K."/>
            <person name="Woo P.C."/>
        </authorList>
    </citation>
    <scope>NUCLEOTIDE SEQUENCE [LARGE SCALE GENOMIC DNA]</scope>
    <source>
        <strain evidence="17 18">HKU16</strain>
    </source>
</reference>
<dbReference type="Proteomes" id="UP000034076">
    <property type="component" value="Unassembled WGS sequence"/>
</dbReference>
<dbReference type="InterPro" id="IPR036097">
    <property type="entry name" value="HisK_dim/P_sf"/>
</dbReference>
<accession>A0A0M2NKQ4</accession>
<dbReference type="InterPro" id="IPR005467">
    <property type="entry name" value="His_kinase_dom"/>
</dbReference>
<dbReference type="Gene3D" id="1.10.287.130">
    <property type="match status" value="1"/>
</dbReference>
<evidence type="ECO:0000256" key="8">
    <source>
        <dbReference type="ARBA" id="ARBA00022741"/>
    </source>
</evidence>
<dbReference type="GO" id="GO:0005886">
    <property type="term" value="C:plasma membrane"/>
    <property type="evidence" value="ECO:0007669"/>
    <property type="project" value="UniProtKB-SubCell"/>
</dbReference>
<dbReference type="InterPro" id="IPR003661">
    <property type="entry name" value="HisK_dim/P_dom"/>
</dbReference>
<feature type="domain" description="HAMP" evidence="16">
    <location>
        <begin position="198"/>
        <end position="250"/>
    </location>
</feature>
<dbReference type="InterPro" id="IPR004358">
    <property type="entry name" value="Sig_transdc_His_kin-like_C"/>
</dbReference>
<dbReference type="GO" id="GO:0000155">
    <property type="term" value="F:phosphorelay sensor kinase activity"/>
    <property type="evidence" value="ECO:0007669"/>
    <property type="project" value="InterPro"/>
</dbReference>
<dbReference type="Pfam" id="PF00512">
    <property type="entry name" value="HisKA"/>
    <property type="match status" value="1"/>
</dbReference>
<dbReference type="Pfam" id="PF02518">
    <property type="entry name" value="HATPase_c"/>
    <property type="match status" value="1"/>
</dbReference>
<evidence type="ECO:0000256" key="13">
    <source>
        <dbReference type="ARBA" id="ARBA00023136"/>
    </source>
</evidence>
<sequence length="474" mass="53112">MIKSIFGKIMLLFMVIIMVALVISGLMMSQVIRSAYLDDSEQQMLATAEDVQSWVSFYVNNSLSMDQITGQIFVKASTNQYAIWIVNSDGTPWLTIDMSGGKATIEQEEIQKYYDNMITELNKGNSVKMVTEEANVFNTPVITVASPVITNDRVIGYVFVHKQIYGMEQSLMALYRQIILAACLSAALGIVLTYIFSRSMLRPLGVVTVGARQLAKGDFDIRLRVSSRDEIGQLADTFNSVAKDLKKYEMTRESLVANVSHELRSPLTSIQGLVQGVTDGTIPQEDAKHYLDVVLDETRRLSLLINEMLDLSKIESGQFPMEMERLDLNEQILRTLLSFESKITAKNVDVQLGLTQDRVYVLADENRLIQVLHNIIENAIKFVNEGGILGISTEIEGDNVLVHIMNSGDVIPSEDIPYLFDRFYKIDKSHSREKEGTGLGLSIVKNILKAHGQKIWVTSDEKNGTVFTFTLKKV</sequence>
<evidence type="ECO:0000256" key="14">
    <source>
        <dbReference type="SAM" id="Phobius"/>
    </source>
</evidence>
<evidence type="ECO:0000256" key="4">
    <source>
        <dbReference type="ARBA" id="ARBA00022475"/>
    </source>
</evidence>
<dbReference type="Gene3D" id="6.10.340.10">
    <property type="match status" value="1"/>
</dbReference>
<evidence type="ECO:0000313" key="18">
    <source>
        <dbReference type="Proteomes" id="UP000034076"/>
    </source>
</evidence>
<keyword evidence="7 14" id="KW-0812">Transmembrane</keyword>